<feature type="binding site" evidence="9">
    <location>
        <position position="357"/>
    </location>
    <ligand>
        <name>ATP</name>
        <dbReference type="ChEBI" id="CHEBI:30616"/>
    </ligand>
</feature>
<dbReference type="InterPro" id="IPR008266">
    <property type="entry name" value="Tyr_kinase_AS"/>
</dbReference>
<evidence type="ECO:0000256" key="3">
    <source>
        <dbReference type="ARBA" id="ARBA00022679"/>
    </source>
</evidence>
<sequence length="722" mass="77962">MACPAVAEPRLNSQDESPNEDLCLAWPTAWAVHSSSVLHHGSMAQVWRVKTALGTPSAVKVVDRPCAGQEMDEVCALRRCAEALCRYVVRLQDVVECEPLLLLRMELCTGGSLLEYARRRPGGHLDEGEATIWSVQLLTGLMDLHALSIIHQDIRPANLLLSQEGALRIADFGCAADASLGSSKRGALSYMAPELMRGSAPCTAVDVWSVGVTLLELLTCRTVHPQLADHGTSVPAEVVDALVRSCPPPEEARPRHVSSMCWEFLRAMLVPDASERVSVTGARSHMWVQVSPASSVASTWSSGDCRASHVPVPPKLPPPLEAQFRFDTMGTALLGEGTFAKIWKILGTASDAAFALKVLDRDFYASHGMSQQVDVEIHILRRVAGCRNIVRLHDVFALESLVFLRLDLCRYSLFDHALALPGRLVGEEEVSVWAEQLFSGLQDLHHLRILHRDIKPENLLLTLDGELRISDFGWAADLEMNVGDVAAFAGTLHYMAPEILEGARQTAAVDVWSAGATLWELLLGAPLVPDLPGRSRQSFLCEVRRVGPAVSAKPSGLTPSCWQLLGDLLELDALRRACLADALAHPWVSKTWNDDGHPSSDEETHSSSSVPSERRKSDSSRVSNVSHVSDVSTASSIACEVVDCSKVVPHGLSEGTTAADQGAPSRIAGTSLVTSGIEAGNKVVELPPLFPCSPTVPARVRGRRLMASDGTFSIAATQELVV</sequence>
<dbReference type="EC" id="2.7.11.1" evidence="1"/>
<evidence type="ECO:0000256" key="6">
    <source>
        <dbReference type="ARBA" id="ARBA00022840"/>
    </source>
</evidence>
<gene>
    <name evidence="12" type="ORF">NSCI0253_LOCUS29010</name>
</gene>
<accession>A0A7S1AHT3</accession>
<keyword evidence="3" id="KW-0808">Transferase</keyword>
<dbReference type="Gene3D" id="1.10.510.10">
    <property type="entry name" value="Transferase(Phosphotransferase) domain 1"/>
    <property type="match status" value="2"/>
</dbReference>
<feature type="compositionally biased region" description="Basic and acidic residues" evidence="10">
    <location>
        <begin position="593"/>
        <end position="605"/>
    </location>
</feature>
<dbReference type="PANTHER" id="PTHR24361">
    <property type="entry name" value="MITOGEN-ACTIVATED KINASE KINASE KINASE"/>
    <property type="match status" value="1"/>
</dbReference>
<keyword evidence="4 9" id="KW-0547">Nucleotide-binding</keyword>
<dbReference type="SMART" id="SM00220">
    <property type="entry name" value="S_TKc"/>
    <property type="match status" value="2"/>
</dbReference>
<dbReference type="PANTHER" id="PTHR24361:SF433">
    <property type="entry name" value="PROTEIN KINASE DOMAIN-CONTAINING PROTEIN"/>
    <property type="match status" value="1"/>
</dbReference>
<evidence type="ECO:0000256" key="4">
    <source>
        <dbReference type="ARBA" id="ARBA00022741"/>
    </source>
</evidence>
<dbReference type="InterPro" id="IPR008271">
    <property type="entry name" value="Ser/Thr_kinase_AS"/>
</dbReference>
<dbReference type="Pfam" id="PF00069">
    <property type="entry name" value="Pkinase"/>
    <property type="match status" value="2"/>
</dbReference>
<keyword evidence="6 9" id="KW-0067">ATP-binding</keyword>
<name>A0A7S1AHT3_NOCSC</name>
<dbReference type="EMBL" id="HBFQ01040918">
    <property type="protein sequence ID" value="CAD8854658.1"/>
    <property type="molecule type" value="Transcribed_RNA"/>
</dbReference>
<comment type="catalytic activity">
    <reaction evidence="7">
        <text>L-threonyl-[protein] + ATP = O-phospho-L-threonyl-[protein] + ADP + H(+)</text>
        <dbReference type="Rhea" id="RHEA:46608"/>
        <dbReference type="Rhea" id="RHEA-COMP:11060"/>
        <dbReference type="Rhea" id="RHEA-COMP:11605"/>
        <dbReference type="ChEBI" id="CHEBI:15378"/>
        <dbReference type="ChEBI" id="CHEBI:30013"/>
        <dbReference type="ChEBI" id="CHEBI:30616"/>
        <dbReference type="ChEBI" id="CHEBI:61977"/>
        <dbReference type="ChEBI" id="CHEBI:456216"/>
        <dbReference type="EC" id="2.7.11.1"/>
    </reaction>
</comment>
<evidence type="ECO:0000259" key="11">
    <source>
        <dbReference type="PROSITE" id="PS50011"/>
    </source>
</evidence>
<feature type="domain" description="Protein kinase" evidence="11">
    <location>
        <begin position="328"/>
        <end position="588"/>
    </location>
</feature>
<dbReference type="PROSITE" id="PS00107">
    <property type="entry name" value="PROTEIN_KINASE_ATP"/>
    <property type="match status" value="1"/>
</dbReference>
<evidence type="ECO:0000256" key="5">
    <source>
        <dbReference type="ARBA" id="ARBA00022777"/>
    </source>
</evidence>
<dbReference type="PROSITE" id="PS00108">
    <property type="entry name" value="PROTEIN_KINASE_ST"/>
    <property type="match status" value="1"/>
</dbReference>
<proteinExistence type="predicted"/>
<evidence type="ECO:0000313" key="12">
    <source>
        <dbReference type="EMBL" id="CAD8854658.1"/>
    </source>
</evidence>
<keyword evidence="5" id="KW-0418">Kinase</keyword>
<organism evidence="12">
    <name type="scientific">Noctiluca scintillans</name>
    <name type="common">Sea sparkle</name>
    <name type="synonym">Red tide dinoflagellate</name>
    <dbReference type="NCBI Taxonomy" id="2966"/>
    <lineage>
        <taxon>Eukaryota</taxon>
        <taxon>Sar</taxon>
        <taxon>Alveolata</taxon>
        <taxon>Dinophyceae</taxon>
        <taxon>Noctilucales</taxon>
        <taxon>Noctilucaceae</taxon>
        <taxon>Noctiluca</taxon>
    </lineage>
</organism>
<dbReference type="GO" id="GO:0004674">
    <property type="term" value="F:protein serine/threonine kinase activity"/>
    <property type="evidence" value="ECO:0007669"/>
    <property type="project" value="UniProtKB-KW"/>
</dbReference>
<evidence type="ECO:0000256" key="9">
    <source>
        <dbReference type="PROSITE-ProRule" id="PRU10141"/>
    </source>
</evidence>
<dbReference type="InterPro" id="IPR017441">
    <property type="entry name" value="Protein_kinase_ATP_BS"/>
</dbReference>
<reference evidence="12" key="1">
    <citation type="submission" date="2021-01" db="EMBL/GenBank/DDBJ databases">
        <authorList>
            <person name="Corre E."/>
            <person name="Pelletier E."/>
            <person name="Niang G."/>
            <person name="Scheremetjew M."/>
            <person name="Finn R."/>
            <person name="Kale V."/>
            <person name="Holt S."/>
            <person name="Cochrane G."/>
            <person name="Meng A."/>
            <person name="Brown T."/>
            <person name="Cohen L."/>
        </authorList>
    </citation>
    <scope>NUCLEOTIDE SEQUENCE</scope>
</reference>
<dbReference type="AlphaFoldDB" id="A0A7S1AHT3"/>
<dbReference type="CDD" id="cd14014">
    <property type="entry name" value="STKc_PknB_like"/>
    <property type="match status" value="1"/>
</dbReference>
<dbReference type="PROSITE" id="PS00109">
    <property type="entry name" value="PROTEIN_KINASE_TYR"/>
    <property type="match status" value="1"/>
</dbReference>
<comment type="catalytic activity">
    <reaction evidence="8">
        <text>L-seryl-[protein] + ATP = O-phospho-L-seryl-[protein] + ADP + H(+)</text>
        <dbReference type="Rhea" id="RHEA:17989"/>
        <dbReference type="Rhea" id="RHEA-COMP:9863"/>
        <dbReference type="Rhea" id="RHEA-COMP:11604"/>
        <dbReference type="ChEBI" id="CHEBI:15378"/>
        <dbReference type="ChEBI" id="CHEBI:29999"/>
        <dbReference type="ChEBI" id="CHEBI:30616"/>
        <dbReference type="ChEBI" id="CHEBI:83421"/>
        <dbReference type="ChEBI" id="CHEBI:456216"/>
        <dbReference type="EC" id="2.7.11.1"/>
    </reaction>
</comment>
<dbReference type="PROSITE" id="PS50011">
    <property type="entry name" value="PROTEIN_KINASE_DOM"/>
    <property type="match status" value="2"/>
</dbReference>
<feature type="domain" description="Protein kinase" evidence="11">
    <location>
        <begin position="32"/>
        <end position="288"/>
    </location>
</feature>
<protein>
    <recommendedName>
        <fullName evidence="1">non-specific serine/threonine protein kinase</fullName>
        <ecNumber evidence="1">2.7.11.1</ecNumber>
    </recommendedName>
</protein>
<evidence type="ECO:0000256" key="2">
    <source>
        <dbReference type="ARBA" id="ARBA00022527"/>
    </source>
</evidence>
<dbReference type="SUPFAM" id="SSF56112">
    <property type="entry name" value="Protein kinase-like (PK-like)"/>
    <property type="match status" value="2"/>
</dbReference>
<evidence type="ECO:0000256" key="7">
    <source>
        <dbReference type="ARBA" id="ARBA00047899"/>
    </source>
</evidence>
<evidence type="ECO:0000256" key="8">
    <source>
        <dbReference type="ARBA" id="ARBA00048679"/>
    </source>
</evidence>
<evidence type="ECO:0000256" key="1">
    <source>
        <dbReference type="ARBA" id="ARBA00012513"/>
    </source>
</evidence>
<dbReference type="InterPro" id="IPR011009">
    <property type="entry name" value="Kinase-like_dom_sf"/>
</dbReference>
<dbReference type="GO" id="GO:0005737">
    <property type="term" value="C:cytoplasm"/>
    <property type="evidence" value="ECO:0007669"/>
    <property type="project" value="TreeGrafter"/>
</dbReference>
<feature type="region of interest" description="Disordered" evidence="10">
    <location>
        <begin position="593"/>
        <end position="627"/>
    </location>
</feature>
<evidence type="ECO:0000256" key="10">
    <source>
        <dbReference type="SAM" id="MobiDB-lite"/>
    </source>
</evidence>
<dbReference type="GO" id="GO:0005524">
    <property type="term" value="F:ATP binding"/>
    <property type="evidence" value="ECO:0007669"/>
    <property type="project" value="UniProtKB-UniRule"/>
</dbReference>
<dbReference type="InterPro" id="IPR053235">
    <property type="entry name" value="Ser_Thr_kinase"/>
</dbReference>
<dbReference type="InterPro" id="IPR000719">
    <property type="entry name" value="Prot_kinase_dom"/>
</dbReference>
<keyword evidence="2" id="KW-0723">Serine/threonine-protein kinase</keyword>